<dbReference type="InterPro" id="IPR006311">
    <property type="entry name" value="TAT_signal"/>
</dbReference>
<comment type="caution">
    <text evidence="2">The sequence shown here is derived from an EMBL/GenBank/DDBJ whole genome shotgun (WGS) entry which is preliminary data.</text>
</comment>
<evidence type="ECO:0000256" key="1">
    <source>
        <dbReference type="SAM" id="Phobius"/>
    </source>
</evidence>
<reference evidence="2" key="1">
    <citation type="submission" date="2020-11" db="EMBL/GenBank/DDBJ databases">
        <title>Sequencing the genomes of 1000 actinobacteria strains.</title>
        <authorList>
            <person name="Klenk H.-P."/>
        </authorList>
    </citation>
    <scope>NUCLEOTIDE SEQUENCE</scope>
    <source>
        <strain evidence="2">DSM 43175</strain>
    </source>
</reference>
<accession>A0A931GJP3</accession>
<gene>
    <name evidence="2" type="ORF">IW256_004071</name>
</gene>
<sequence>MSIRIPKTVDRAVDAVTRRPLLTLAAAALGVSAALFVWQPSVALLVVSVAAAYLTGATQGRGRIDALRAESAELHRVNGYLLERLRHVERGDASATTAQIITIPEDGDR</sequence>
<proteinExistence type="predicted"/>
<dbReference type="AlphaFoldDB" id="A0A931GJP3"/>
<feature type="transmembrane region" description="Helical" evidence="1">
    <location>
        <begin position="21"/>
        <end position="54"/>
    </location>
</feature>
<dbReference type="Proteomes" id="UP000614047">
    <property type="component" value="Unassembled WGS sequence"/>
</dbReference>
<keyword evidence="1" id="KW-0812">Transmembrane</keyword>
<organism evidence="2 3">
    <name type="scientific">Actinomadura viridis</name>
    <dbReference type="NCBI Taxonomy" id="58110"/>
    <lineage>
        <taxon>Bacteria</taxon>
        <taxon>Bacillati</taxon>
        <taxon>Actinomycetota</taxon>
        <taxon>Actinomycetes</taxon>
        <taxon>Streptosporangiales</taxon>
        <taxon>Thermomonosporaceae</taxon>
        <taxon>Actinomadura</taxon>
    </lineage>
</organism>
<dbReference type="RefSeq" id="WP_197012493.1">
    <property type="nucleotide sequence ID" value="NZ_BAABES010000010.1"/>
</dbReference>
<evidence type="ECO:0000313" key="3">
    <source>
        <dbReference type="Proteomes" id="UP000614047"/>
    </source>
</evidence>
<keyword evidence="1" id="KW-0472">Membrane</keyword>
<dbReference type="PROSITE" id="PS51318">
    <property type="entry name" value="TAT"/>
    <property type="match status" value="1"/>
</dbReference>
<name>A0A931GJP3_9ACTN</name>
<protein>
    <submittedName>
        <fullName evidence="2">Uncharacterized protein</fullName>
    </submittedName>
</protein>
<keyword evidence="1" id="KW-1133">Transmembrane helix</keyword>
<keyword evidence="3" id="KW-1185">Reference proteome</keyword>
<evidence type="ECO:0000313" key="2">
    <source>
        <dbReference type="EMBL" id="MBG6089958.1"/>
    </source>
</evidence>
<dbReference type="EMBL" id="JADOUA010000001">
    <property type="protein sequence ID" value="MBG6089958.1"/>
    <property type="molecule type" value="Genomic_DNA"/>
</dbReference>